<dbReference type="PANTHER" id="PTHR36442">
    <property type="entry name" value="CYCLIC-DI-AMP PHOSPHODIESTERASE PGPH"/>
    <property type="match status" value="1"/>
</dbReference>
<evidence type="ECO:0000256" key="2">
    <source>
        <dbReference type="SAM" id="Phobius"/>
    </source>
</evidence>
<dbReference type="SUPFAM" id="SSF109604">
    <property type="entry name" value="HD-domain/PDEase-like"/>
    <property type="match status" value="1"/>
</dbReference>
<dbReference type="RefSeq" id="WP_200391328.1">
    <property type="nucleotide sequence ID" value="NZ_JAENIO010000015.1"/>
</dbReference>
<accession>A0A934RQA0</accession>
<feature type="compositionally biased region" description="Polar residues" evidence="1">
    <location>
        <begin position="544"/>
        <end position="555"/>
    </location>
</feature>
<dbReference type="InterPro" id="IPR052722">
    <property type="entry name" value="PgpH_phosphodiesterase"/>
</dbReference>
<feature type="region of interest" description="Disordered" evidence="1">
    <location>
        <begin position="505"/>
        <end position="555"/>
    </location>
</feature>
<feature type="transmembrane region" description="Helical" evidence="2">
    <location>
        <begin position="147"/>
        <end position="163"/>
    </location>
</feature>
<name>A0A934RQA0_9BACT</name>
<dbReference type="EMBL" id="JAENIO010000015">
    <property type="protein sequence ID" value="MBK1833892.1"/>
    <property type="molecule type" value="Genomic_DNA"/>
</dbReference>
<organism evidence="4 5">
    <name type="scientific">Roseibacillus ishigakijimensis</name>
    <dbReference type="NCBI Taxonomy" id="454146"/>
    <lineage>
        <taxon>Bacteria</taxon>
        <taxon>Pseudomonadati</taxon>
        <taxon>Verrucomicrobiota</taxon>
        <taxon>Verrucomicrobiia</taxon>
        <taxon>Verrucomicrobiales</taxon>
        <taxon>Verrucomicrobiaceae</taxon>
        <taxon>Roseibacillus</taxon>
    </lineage>
</organism>
<evidence type="ECO:0000256" key="1">
    <source>
        <dbReference type="SAM" id="MobiDB-lite"/>
    </source>
</evidence>
<feature type="transmembrane region" description="Helical" evidence="2">
    <location>
        <begin position="169"/>
        <end position="186"/>
    </location>
</feature>
<keyword evidence="2" id="KW-1133">Transmembrane helix</keyword>
<dbReference type="CDD" id="cd00077">
    <property type="entry name" value="HDc"/>
    <property type="match status" value="1"/>
</dbReference>
<keyword evidence="2" id="KW-0472">Membrane</keyword>
<dbReference type="InterPro" id="IPR006674">
    <property type="entry name" value="HD_domain"/>
</dbReference>
<keyword evidence="5" id="KW-1185">Reference proteome</keyword>
<dbReference type="AlphaFoldDB" id="A0A934RQA0"/>
<reference evidence="4" key="1">
    <citation type="submission" date="2021-01" db="EMBL/GenBank/DDBJ databases">
        <title>Modified the classification status of verrucomicrobia.</title>
        <authorList>
            <person name="Feng X."/>
        </authorList>
    </citation>
    <scope>NUCLEOTIDE SEQUENCE</scope>
    <source>
        <strain evidence="4">KCTC 12986</strain>
    </source>
</reference>
<evidence type="ECO:0000313" key="5">
    <source>
        <dbReference type="Proteomes" id="UP000604083"/>
    </source>
</evidence>
<sequence length="555" mass="60584">MEFFDKIKRERLARRGLGSGRKRRKQEDRHVSESLESSLGVRIGLYSLMALIAGWLVTSMPGGTFEGQLLAGWTVTLVILAAAVLIFHFNYPATSSRSSKTFLVIGGLLAELFILRAVLAMDPVHGLILMPVALIPLFHSVLIGQRVGTFSAIFTAILGALLMEPEEAMPFLAYGLVASYTGVVATRRVKKRGRLLRAGCYIGLVSVVLGLLFGAIDPAQLWQGSAAAQACLTQMGVAFGMGLLTGMAVSAVLPILEGVFLLTTEISWLEMSDLNHKLLKRMQMEAPGTFHHSLMVSQLAEAAADAIGANSAMCRVCAYFHDIGKLKKPGYFVENQVEGNPHDDLTPTMSALVIVAHVKDGVDMAIKEKLAPEIIDVIQEHHGDSLVYYFYRKAQEQRRLQKEEADSGHISDEDIVEVDRKNFSYPGPVPQTRESGIISLADAVESASRSLDKPTPTKIRALVDDIVLSRIKDGQLDESGLTLNEVKVIREVFAKTLRSMMHTRIAYPDEKKKGKKNADRRGNGNGEEEKKTGEEPSPAKKTESQPSKSGKGTAS</sequence>
<comment type="caution">
    <text evidence="4">The sequence shown here is derived from an EMBL/GenBank/DDBJ whole genome shotgun (WGS) entry which is preliminary data.</text>
</comment>
<feature type="compositionally biased region" description="Basic and acidic residues" evidence="1">
    <location>
        <begin position="507"/>
        <end position="543"/>
    </location>
</feature>
<dbReference type="NCBIfam" id="TIGR00277">
    <property type="entry name" value="HDIG"/>
    <property type="match status" value="1"/>
</dbReference>
<dbReference type="InterPro" id="IPR003607">
    <property type="entry name" value="HD/PDEase_dom"/>
</dbReference>
<feature type="transmembrane region" description="Helical" evidence="2">
    <location>
        <begin position="124"/>
        <end position="142"/>
    </location>
</feature>
<proteinExistence type="predicted"/>
<evidence type="ECO:0000313" key="4">
    <source>
        <dbReference type="EMBL" id="MBK1833892.1"/>
    </source>
</evidence>
<feature type="transmembrane region" description="Helical" evidence="2">
    <location>
        <begin position="70"/>
        <end position="89"/>
    </location>
</feature>
<dbReference type="PANTHER" id="PTHR36442:SF1">
    <property type="entry name" value="CYCLIC-DI-AMP PHOSPHODIESTERASE PGPH"/>
    <property type="match status" value="1"/>
</dbReference>
<feature type="transmembrane region" description="Helical" evidence="2">
    <location>
        <begin position="236"/>
        <end position="262"/>
    </location>
</feature>
<keyword evidence="2" id="KW-0812">Transmembrane</keyword>
<dbReference type="InterPro" id="IPR006675">
    <property type="entry name" value="HDIG_dom"/>
</dbReference>
<dbReference type="Gene3D" id="1.10.3210.10">
    <property type="entry name" value="Hypothetical protein af1432"/>
    <property type="match status" value="1"/>
</dbReference>
<dbReference type="Pfam" id="PF07698">
    <property type="entry name" value="7TM-7TMR_HD"/>
    <property type="match status" value="1"/>
</dbReference>
<gene>
    <name evidence="4" type="ORF">JIN78_07460</name>
</gene>
<dbReference type="Proteomes" id="UP000604083">
    <property type="component" value="Unassembled WGS sequence"/>
</dbReference>
<feature type="transmembrane region" description="Helical" evidence="2">
    <location>
        <begin position="198"/>
        <end position="216"/>
    </location>
</feature>
<feature type="domain" description="HD/PDEase" evidence="3">
    <location>
        <begin position="285"/>
        <end position="456"/>
    </location>
</feature>
<dbReference type="Pfam" id="PF01966">
    <property type="entry name" value="HD"/>
    <property type="match status" value="1"/>
</dbReference>
<evidence type="ECO:0000259" key="3">
    <source>
        <dbReference type="SMART" id="SM00471"/>
    </source>
</evidence>
<dbReference type="InterPro" id="IPR011621">
    <property type="entry name" value="Metal-dep_PHydrolase_7TM_intra"/>
</dbReference>
<feature type="transmembrane region" description="Helical" evidence="2">
    <location>
        <begin position="39"/>
        <end position="58"/>
    </location>
</feature>
<protein>
    <submittedName>
        <fullName evidence="4">HDIG domain-containing protein</fullName>
    </submittedName>
</protein>
<dbReference type="SMART" id="SM00471">
    <property type="entry name" value="HDc"/>
    <property type="match status" value="1"/>
</dbReference>
<feature type="transmembrane region" description="Helical" evidence="2">
    <location>
        <begin position="101"/>
        <end position="118"/>
    </location>
</feature>